<dbReference type="STRING" id="109895.A0A507E731"/>
<dbReference type="SUPFAM" id="SSF56784">
    <property type="entry name" value="HAD-like"/>
    <property type="match status" value="1"/>
</dbReference>
<reference evidence="3 4" key="1">
    <citation type="journal article" date="2019" name="Sci. Rep.">
        <title>Comparative genomics of chytrid fungi reveal insights into the obligate biotrophic and pathogenic lifestyle of Synchytrium endobioticum.</title>
        <authorList>
            <person name="van de Vossenberg B.T.L.H."/>
            <person name="Warris S."/>
            <person name="Nguyen H.D.T."/>
            <person name="van Gent-Pelzer M.P.E."/>
            <person name="Joly D.L."/>
            <person name="van de Geest H.C."/>
            <person name="Bonants P.J.M."/>
            <person name="Smith D.S."/>
            <person name="Levesque C.A."/>
            <person name="van der Lee T.A.J."/>
        </authorList>
    </citation>
    <scope>NUCLEOTIDE SEQUENCE [LARGE SCALE GENOMIC DNA]</scope>
    <source>
        <strain evidence="3 4">CBS 809.83</strain>
    </source>
</reference>
<evidence type="ECO:0000256" key="2">
    <source>
        <dbReference type="SAM" id="MobiDB-lite"/>
    </source>
</evidence>
<keyword evidence="4" id="KW-1185">Reference proteome</keyword>
<dbReference type="PROSITE" id="PS01229">
    <property type="entry name" value="COF_2"/>
    <property type="match status" value="1"/>
</dbReference>
<name>A0A507E731_9FUNG</name>
<protein>
    <recommendedName>
        <fullName evidence="5">P-type ATPase C-terminal domain-containing protein</fullName>
    </recommendedName>
</protein>
<dbReference type="PANTHER" id="PTHR46594:SF4">
    <property type="entry name" value="P-TYPE CATION-TRANSPORTING ATPASE"/>
    <property type="match status" value="1"/>
</dbReference>
<sequence>MRGIQRWSALASTSVQGSCAVKSALAGGCLPADKLAELKLLQEAEHRVAFVGDGSNDAAALAQANVGIALRSGTDSTLSTAEDVLFQPSVQWQLRSGRAFLFGLGDAHLSPQAIWRHAAESSNLLVELTRDQFKQYLHTQHVDVRTKELALEAAAEAARLLKAEADKRERDKSQTPALLAADGSIMQPIRNPTAHQTPSLVPPQDAAALDVQNRHPPSASNELAASKSSLTETGRSNSNSAISDGRKRPGIDYLEFEQGLPPPDPWRTQDDDDNLRMLKEVMGVPDPRVPTGLHGTPAPALAPGHRCSESLKNGIVGSSLNHSEDIVSRARALMAPLSLSSHGITSFVPPPPPKLADLAHNVGNAASSGKHQSLQYPVLPSIGTAESFKDLVSSLQTQILTNVKQNLNFHLDLVVVSTQLGKLNWYKGVWNPTHRSTRSQTCRYLTFLPEGSMRGAERNVDTAGNPLFRQYRWDKVTNPSSAILTRGAPALGKRRTMIP</sequence>
<proteinExistence type="predicted"/>
<dbReference type="Gene3D" id="3.40.50.1000">
    <property type="entry name" value="HAD superfamily/HAD-like"/>
    <property type="match status" value="1"/>
</dbReference>
<dbReference type="PANTHER" id="PTHR46594">
    <property type="entry name" value="P-TYPE CATION-TRANSPORTING ATPASE"/>
    <property type="match status" value="1"/>
</dbReference>
<dbReference type="Proteomes" id="UP000318582">
    <property type="component" value="Unassembled WGS sequence"/>
</dbReference>
<evidence type="ECO:0008006" key="5">
    <source>
        <dbReference type="Google" id="ProtNLM"/>
    </source>
</evidence>
<evidence type="ECO:0000313" key="4">
    <source>
        <dbReference type="Proteomes" id="UP000318582"/>
    </source>
</evidence>
<dbReference type="InterPro" id="IPR023214">
    <property type="entry name" value="HAD_sf"/>
</dbReference>
<dbReference type="GO" id="GO:0046872">
    <property type="term" value="F:metal ion binding"/>
    <property type="evidence" value="ECO:0007669"/>
    <property type="project" value="UniProtKB-KW"/>
</dbReference>
<keyword evidence="1" id="KW-0479">Metal-binding</keyword>
<dbReference type="InterPro" id="IPR036412">
    <property type="entry name" value="HAD-like_sf"/>
</dbReference>
<accession>A0A507E731</accession>
<feature type="compositionally biased region" description="Polar residues" evidence="2">
    <location>
        <begin position="218"/>
        <end position="242"/>
    </location>
</feature>
<evidence type="ECO:0000313" key="3">
    <source>
        <dbReference type="EMBL" id="TPX59187.1"/>
    </source>
</evidence>
<comment type="caution">
    <text evidence="3">The sequence shown here is derived from an EMBL/GenBank/DDBJ whole genome shotgun (WGS) entry which is preliminary data.</text>
</comment>
<organism evidence="3 4">
    <name type="scientific">Powellomyces hirtus</name>
    <dbReference type="NCBI Taxonomy" id="109895"/>
    <lineage>
        <taxon>Eukaryota</taxon>
        <taxon>Fungi</taxon>
        <taxon>Fungi incertae sedis</taxon>
        <taxon>Chytridiomycota</taxon>
        <taxon>Chytridiomycota incertae sedis</taxon>
        <taxon>Chytridiomycetes</taxon>
        <taxon>Spizellomycetales</taxon>
        <taxon>Powellomycetaceae</taxon>
        <taxon>Powellomyces</taxon>
    </lineage>
</organism>
<feature type="region of interest" description="Disordered" evidence="2">
    <location>
        <begin position="165"/>
        <end position="249"/>
    </location>
</feature>
<gene>
    <name evidence="3" type="ORF">PhCBS80983_g02682</name>
</gene>
<evidence type="ECO:0000256" key="1">
    <source>
        <dbReference type="ARBA" id="ARBA00022723"/>
    </source>
</evidence>
<dbReference type="EMBL" id="QEAQ01000028">
    <property type="protein sequence ID" value="TPX59187.1"/>
    <property type="molecule type" value="Genomic_DNA"/>
</dbReference>
<dbReference type="AlphaFoldDB" id="A0A507E731"/>